<feature type="coiled-coil region" evidence="1">
    <location>
        <begin position="14"/>
        <end position="41"/>
    </location>
</feature>
<keyword evidence="1" id="KW-0175">Coiled coil</keyword>
<reference evidence="2 3" key="1">
    <citation type="journal article" date="2015" name="PLoS ONE">
        <title>Investigation of a Large Collection of Pseudomonas aeruginosa Bacteriophages Collected from a Single Environmental Source in Abidjan, Cote d'Ivoire.</title>
        <authorList>
            <person name="Essoh C."/>
            <person name="Latino L."/>
            <person name="Midoux C."/>
            <person name="Blouin Y."/>
            <person name="Loukou G."/>
            <person name="Nguetta S.P."/>
            <person name="Lathro S."/>
            <person name="Cablanmian A."/>
            <person name="Kouassi A.K."/>
            <person name="Vergnaud G."/>
            <person name="Pourcel C."/>
        </authorList>
    </citation>
    <scope>NUCLEOTIDE SEQUENCE [LARGE SCALE GENOMIC DNA]</scope>
    <source>
        <strain evidence="2">Ab02</strain>
    </source>
</reference>
<evidence type="ECO:0000313" key="3">
    <source>
        <dbReference type="Proteomes" id="UP000030231"/>
    </source>
</evidence>
<protein>
    <submittedName>
        <fullName evidence="2">Uncharacterized protein</fullName>
    </submittedName>
</protein>
<dbReference type="GeneID" id="40100247"/>
<accession>A0A0A1IU48</accession>
<evidence type="ECO:0000313" key="2">
    <source>
        <dbReference type="EMBL" id="CEF89063.1"/>
    </source>
</evidence>
<organism evidence="2 3">
    <name type="scientific">Pseudomonas phage vB_PaeM_C2-10_Ab02</name>
    <dbReference type="NCBI Taxonomy" id="1548900"/>
    <lineage>
        <taxon>Viruses</taxon>
        <taxon>Duplodnaviria</taxon>
        <taxon>Heunggongvirae</taxon>
        <taxon>Uroviricota</taxon>
        <taxon>Caudoviricetes</taxon>
        <taxon>Vandenendeviridae</taxon>
        <taxon>Skurskavirinae</taxon>
        <taxon>Pakpunavirus</taxon>
        <taxon>Pakpunavirus CAb02</taxon>
    </lineage>
</organism>
<name>A0A0A1IU48_9CAUD</name>
<dbReference type="Proteomes" id="UP000030231">
    <property type="component" value="Genome"/>
</dbReference>
<keyword evidence="3" id="KW-1185">Reference proteome</keyword>
<dbReference type="EMBL" id="LN610572">
    <property type="protein sequence ID" value="CEF89063.1"/>
    <property type="molecule type" value="Genomic_DNA"/>
</dbReference>
<sequence>MDMFDKYMQVMYDRDAFSRRVGELEKEVAELKAKVAIAKCDMRVVKTLLEDIQWVYQDEAIYTLPGYVCPCCGESANYGHFQGSFDKSPCLLACVLSRSEAYEA</sequence>
<evidence type="ECO:0000256" key="1">
    <source>
        <dbReference type="SAM" id="Coils"/>
    </source>
</evidence>
<gene>
    <name evidence="2" type="primary">ORF134</name>
</gene>
<dbReference type="KEGG" id="vg:40100247"/>
<proteinExistence type="predicted"/>
<dbReference type="RefSeq" id="YP_009623540.1">
    <property type="nucleotide sequence ID" value="NC_042113.1"/>
</dbReference>